<feature type="transmembrane region" description="Helical" evidence="7">
    <location>
        <begin position="249"/>
        <end position="269"/>
    </location>
</feature>
<dbReference type="Gene3D" id="1.20.1560.10">
    <property type="entry name" value="ABC transporter type 1, transmembrane domain"/>
    <property type="match status" value="1"/>
</dbReference>
<dbReference type="GO" id="GO:0140359">
    <property type="term" value="F:ABC-type transporter activity"/>
    <property type="evidence" value="ECO:0007669"/>
    <property type="project" value="InterPro"/>
</dbReference>
<dbReference type="InterPro" id="IPR003593">
    <property type="entry name" value="AAA+_ATPase"/>
</dbReference>
<keyword evidence="3" id="KW-0547">Nucleotide-binding</keyword>
<keyword evidence="11" id="KW-1185">Reference proteome</keyword>
<evidence type="ECO:0000256" key="5">
    <source>
        <dbReference type="ARBA" id="ARBA00022989"/>
    </source>
</evidence>
<feature type="transmembrane region" description="Helical" evidence="7">
    <location>
        <begin position="167"/>
        <end position="188"/>
    </location>
</feature>
<keyword evidence="6 7" id="KW-0472">Membrane</keyword>
<dbReference type="PANTHER" id="PTHR24221">
    <property type="entry name" value="ATP-BINDING CASSETTE SUB-FAMILY B"/>
    <property type="match status" value="1"/>
</dbReference>
<dbReference type="OrthoDB" id="5288404at2"/>
<sequence>MKALLAVARLISETERMAFVRGLVLSIVVMVMGAALLGLSGWFVTAAAAAGIGGIGIAFDFFRPSAGVRFLALGRAAGRYGERMLSHDATLRALARLRGAVHAGITRLPHEVQARLRGAEALNRLTADIDALDGLMLRLVLPFFAACATQAAAFVALWFLVTPATAVAVLAIYALGGIAILTLTALTAHAPAAAAETSLQAIRAASLDLMRNRADLAVAGALERQTDGALAAVRAEEAARQRLDMIDQWSGAALALASGLAATAALLIGGRAAEAGQISPAEAAIGFFVALALAETLTTLRRGLAEWGRMQGAATRVLALVDTPARRTPKAAPAPRAGAALLETRALVHCRAGAARASFGPLSFTLAPGETLLITGPSGAGKSTLLSTLAGLIAPSSGEILLSGAPLEDWPEDRLRAKLTLVPQRSALLSGTIAENLALALPPERAEDEERMWQALEAVHLAGVLHAREGLQTLLGPQGVGLSGGQAKRLALARAALRRPPILMLDEPTEGLDAATAHGTLTGLRKLLPEAGIIFVSHRHADAALADRCLTISV</sequence>
<dbReference type="NCBIfam" id="TIGR02868">
    <property type="entry name" value="CydC"/>
    <property type="match status" value="1"/>
</dbReference>
<evidence type="ECO:0000256" key="3">
    <source>
        <dbReference type="ARBA" id="ARBA00022741"/>
    </source>
</evidence>
<evidence type="ECO:0000259" key="9">
    <source>
        <dbReference type="PROSITE" id="PS50929"/>
    </source>
</evidence>
<dbReference type="SUPFAM" id="SSF90123">
    <property type="entry name" value="ABC transporter transmembrane region"/>
    <property type="match status" value="1"/>
</dbReference>
<dbReference type="InterPro" id="IPR003439">
    <property type="entry name" value="ABC_transporter-like_ATP-bd"/>
</dbReference>
<comment type="subcellular location">
    <subcellularLocation>
        <location evidence="1">Cell membrane</location>
        <topology evidence="1">Multi-pass membrane protein</topology>
    </subcellularLocation>
</comment>
<dbReference type="InterPro" id="IPR017871">
    <property type="entry name" value="ABC_transporter-like_CS"/>
</dbReference>
<accession>A0A285RPV3</accession>
<dbReference type="GO" id="GO:0034775">
    <property type="term" value="P:glutathione transmembrane transport"/>
    <property type="evidence" value="ECO:0007669"/>
    <property type="project" value="InterPro"/>
</dbReference>
<dbReference type="SMART" id="SM00382">
    <property type="entry name" value="AAA"/>
    <property type="match status" value="1"/>
</dbReference>
<dbReference type="Pfam" id="PF00005">
    <property type="entry name" value="ABC_tran"/>
    <property type="match status" value="1"/>
</dbReference>
<feature type="transmembrane region" description="Helical" evidence="7">
    <location>
        <begin position="281"/>
        <end position="300"/>
    </location>
</feature>
<keyword evidence="4 10" id="KW-0067">ATP-binding</keyword>
<feature type="transmembrane region" description="Helical" evidence="7">
    <location>
        <begin position="139"/>
        <end position="161"/>
    </location>
</feature>
<dbReference type="PROSITE" id="PS50929">
    <property type="entry name" value="ABC_TM1F"/>
    <property type="match status" value="1"/>
</dbReference>
<dbReference type="Gene3D" id="3.40.50.300">
    <property type="entry name" value="P-loop containing nucleotide triphosphate hydrolases"/>
    <property type="match status" value="1"/>
</dbReference>
<dbReference type="CDD" id="cd03228">
    <property type="entry name" value="ABCC_MRP_Like"/>
    <property type="match status" value="1"/>
</dbReference>
<dbReference type="GO" id="GO:0005524">
    <property type="term" value="F:ATP binding"/>
    <property type="evidence" value="ECO:0007669"/>
    <property type="project" value="UniProtKB-KW"/>
</dbReference>
<feature type="domain" description="ABC transporter" evidence="8">
    <location>
        <begin position="342"/>
        <end position="553"/>
    </location>
</feature>
<dbReference type="InterPro" id="IPR014223">
    <property type="entry name" value="ABC_CydC/D"/>
</dbReference>
<dbReference type="EMBL" id="OBMT01000001">
    <property type="protein sequence ID" value="SOB94442.1"/>
    <property type="molecule type" value="Genomic_DNA"/>
</dbReference>
<evidence type="ECO:0000259" key="8">
    <source>
        <dbReference type="PROSITE" id="PS50893"/>
    </source>
</evidence>
<dbReference type="InterPro" id="IPR039421">
    <property type="entry name" value="Type_1_exporter"/>
</dbReference>
<reference evidence="11" key="1">
    <citation type="submission" date="2017-08" db="EMBL/GenBank/DDBJ databases">
        <authorList>
            <person name="Varghese N."/>
            <person name="Submissions S."/>
        </authorList>
    </citation>
    <scope>NUCLEOTIDE SEQUENCE [LARGE SCALE GENOMIC DNA]</scope>
    <source>
        <strain evidence="11">JA276</strain>
    </source>
</reference>
<evidence type="ECO:0000256" key="2">
    <source>
        <dbReference type="ARBA" id="ARBA00022692"/>
    </source>
</evidence>
<evidence type="ECO:0000256" key="7">
    <source>
        <dbReference type="SAM" id="Phobius"/>
    </source>
</evidence>
<dbReference type="PROSITE" id="PS00211">
    <property type="entry name" value="ABC_TRANSPORTER_1"/>
    <property type="match status" value="1"/>
</dbReference>
<dbReference type="InterPro" id="IPR011527">
    <property type="entry name" value="ABC1_TM_dom"/>
</dbReference>
<feature type="transmembrane region" description="Helical" evidence="7">
    <location>
        <begin position="18"/>
        <end position="36"/>
    </location>
</feature>
<organism evidence="10 11">
    <name type="scientific">Rhodobacter maris</name>
    <dbReference type="NCBI Taxonomy" id="446682"/>
    <lineage>
        <taxon>Bacteria</taxon>
        <taxon>Pseudomonadati</taxon>
        <taxon>Pseudomonadota</taxon>
        <taxon>Alphaproteobacteria</taxon>
        <taxon>Rhodobacterales</taxon>
        <taxon>Rhodobacter group</taxon>
        <taxon>Rhodobacter</taxon>
    </lineage>
</organism>
<dbReference type="Proteomes" id="UP000219111">
    <property type="component" value="Unassembled WGS sequence"/>
</dbReference>
<evidence type="ECO:0000256" key="6">
    <source>
        <dbReference type="ARBA" id="ARBA00023136"/>
    </source>
</evidence>
<dbReference type="GO" id="GO:0034040">
    <property type="term" value="F:ATPase-coupled lipid transmembrane transporter activity"/>
    <property type="evidence" value="ECO:0007669"/>
    <property type="project" value="TreeGrafter"/>
</dbReference>
<evidence type="ECO:0000313" key="10">
    <source>
        <dbReference type="EMBL" id="SOB94442.1"/>
    </source>
</evidence>
<dbReference type="InterPro" id="IPR027417">
    <property type="entry name" value="P-loop_NTPase"/>
</dbReference>
<keyword evidence="5 7" id="KW-1133">Transmembrane helix</keyword>
<dbReference type="GO" id="GO:0045454">
    <property type="term" value="P:cell redox homeostasis"/>
    <property type="evidence" value="ECO:0007669"/>
    <property type="project" value="InterPro"/>
</dbReference>
<dbReference type="AlphaFoldDB" id="A0A285RPV3"/>
<feature type="transmembrane region" description="Helical" evidence="7">
    <location>
        <begin position="42"/>
        <end position="62"/>
    </location>
</feature>
<dbReference type="PANTHER" id="PTHR24221:SF654">
    <property type="entry name" value="ATP-BINDING CASSETTE SUB-FAMILY B MEMBER 6"/>
    <property type="match status" value="1"/>
</dbReference>
<dbReference type="PROSITE" id="PS50893">
    <property type="entry name" value="ABC_TRANSPORTER_2"/>
    <property type="match status" value="1"/>
</dbReference>
<dbReference type="SUPFAM" id="SSF52540">
    <property type="entry name" value="P-loop containing nucleoside triphosphate hydrolases"/>
    <property type="match status" value="1"/>
</dbReference>
<gene>
    <name evidence="10" type="ORF">SAMN05877831_101452</name>
</gene>
<evidence type="ECO:0000313" key="11">
    <source>
        <dbReference type="Proteomes" id="UP000219111"/>
    </source>
</evidence>
<dbReference type="InterPro" id="IPR036640">
    <property type="entry name" value="ABC1_TM_sf"/>
</dbReference>
<feature type="domain" description="ABC transmembrane type-1" evidence="9">
    <location>
        <begin position="22"/>
        <end position="309"/>
    </location>
</feature>
<dbReference type="GO" id="GO:0016887">
    <property type="term" value="F:ATP hydrolysis activity"/>
    <property type="evidence" value="ECO:0007669"/>
    <property type="project" value="InterPro"/>
</dbReference>
<proteinExistence type="predicted"/>
<evidence type="ECO:0000256" key="4">
    <source>
        <dbReference type="ARBA" id="ARBA00022840"/>
    </source>
</evidence>
<evidence type="ECO:0000256" key="1">
    <source>
        <dbReference type="ARBA" id="ARBA00004651"/>
    </source>
</evidence>
<name>A0A285RPV3_9RHOB</name>
<protein>
    <submittedName>
        <fullName evidence="10">ATP-binding cassette subfamily C protein CydC</fullName>
    </submittedName>
</protein>
<keyword evidence="2 7" id="KW-0812">Transmembrane</keyword>
<dbReference type="GO" id="GO:0005886">
    <property type="term" value="C:plasma membrane"/>
    <property type="evidence" value="ECO:0007669"/>
    <property type="project" value="UniProtKB-SubCell"/>
</dbReference>
<dbReference type="RefSeq" id="WP_097068466.1">
    <property type="nucleotide sequence ID" value="NZ_OBMT01000001.1"/>
</dbReference>